<accession>A0AA45WMU5</accession>
<keyword evidence="1" id="KW-0812">Transmembrane</keyword>
<feature type="transmembrane region" description="Helical" evidence="1">
    <location>
        <begin position="7"/>
        <end position="25"/>
    </location>
</feature>
<evidence type="ECO:0008006" key="4">
    <source>
        <dbReference type="Google" id="ProtNLM"/>
    </source>
</evidence>
<dbReference type="PANTHER" id="PTHR36443">
    <property type="entry name" value="BSR5223 PROTEIN"/>
    <property type="match status" value="1"/>
</dbReference>
<evidence type="ECO:0000256" key="1">
    <source>
        <dbReference type="SAM" id="Phobius"/>
    </source>
</evidence>
<feature type="transmembrane region" description="Helical" evidence="1">
    <location>
        <begin position="48"/>
        <end position="69"/>
    </location>
</feature>
<proteinExistence type="predicted"/>
<reference evidence="2" key="1">
    <citation type="submission" date="2017-05" db="EMBL/GenBank/DDBJ databases">
        <authorList>
            <person name="Varghese N."/>
            <person name="Submissions S."/>
        </authorList>
    </citation>
    <scope>NUCLEOTIDE SEQUENCE</scope>
    <source>
        <strain evidence="2">DSM 18763</strain>
    </source>
</reference>
<keyword evidence="3" id="KW-1185">Reference proteome</keyword>
<keyword evidence="1" id="KW-1133">Transmembrane helix</keyword>
<protein>
    <recommendedName>
        <fullName evidence="4">DUF2905 domain-containing protein</fullName>
    </recommendedName>
</protein>
<dbReference type="AlphaFoldDB" id="A0AA45WMU5"/>
<name>A0AA45WMU5_9AQUI</name>
<keyword evidence="1" id="KW-0472">Membrane</keyword>
<gene>
    <name evidence="2" type="ORF">SAMN06264868_1143</name>
</gene>
<comment type="caution">
    <text evidence="2">The sequence shown here is derived from an EMBL/GenBank/DDBJ whole genome shotgun (WGS) entry which is preliminary data.</text>
</comment>
<dbReference type="EMBL" id="FXTX01000014">
    <property type="protein sequence ID" value="SMP15686.1"/>
    <property type="molecule type" value="Genomic_DNA"/>
</dbReference>
<dbReference type="InterPro" id="IPR021320">
    <property type="entry name" value="DUF2905"/>
</dbReference>
<dbReference type="RefSeq" id="WP_265134751.1">
    <property type="nucleotide sequence ID" value="NZ_FXTX01000014.1"/>
</dbReference>
<sequence length="74" mass="8589">MGEFGKILIFVGFMLVIVGLMLTFFEKLPFSIGRLPGDIYIEKENFRFYFPITTSILLSILLSVIFYIIGKFLR</sequence>
<organism evidence="2 3">
    <name type="scientific">Venenivibrio stagnispumantis</name>
    <dbReference type="NCBI Taxonomy" id="407998"/>
    <lineage>
        <taxon>Bacteria</taxon>
        <taxon>Pseudomonadati</taxon>
        <taxon>Aquificota</taxon>
        <taxon>Aquificia</taxon>
        <taxon>Aquificales</taxon>
        <taxon>Hydrogenothermaceae</taxon>
        <taxon>Venenivibrio</taxon>
    </lineage>
</organism>
<dbReference type="Proteomes" id="UP001157947">
    <property type="component" value="Unassembled WGS sequence"/>
</dbReference>
<dbReference type="Pfam" id="PF11146">
    <property type="entry name" value="DUF2905"/>
    <property type="match status" value="1"/>
</dbReference>
<dbReference type="PANTHER" id="PTHR36443:SF1">
    <property type="entry name" value="BSR5223 PROTEIN"/>
    <property type="match status" value="1"/>
</dbReference>
<evidence type="ECO:0000313" key="2">
    <source>
        <dbReference type="EMBL" id="SMP15686.1"/>
    </source>
</evidence>
<evidence type="ECO:0000313" key="3">
    <source>
        <dbReference type="Proteomes" id="UP001157947"/>
    </source>
</evidence>